<organism evidence="3 4">
    <name type="scientific">Hamadaea flava</name>
    <dbReference type="NCBI Taxonomy" id="1742688"/>
    <lineage>
        <taxon>Bacteria</taxon>
        <taxon>Bacillati</taxon>
        <taxon>Actinomycetota</taxon>
        <taxon>Actinomycetes</taxon>
        <taxon>Micromonosporales</taxon>
        <taxon>Micromonosporaceae</taxon>
        <taxon>Hamadaea</taxon>
    </lineage>
</organism>
<gene>
    <name evidence="3" type="ORF">ACFOZ4_28100</name>
</gene>
<sequence>MTEDVIDSHHHLWTSGYAWLAEPELAPIRRDYTVDDLRAQLSRAGVAKTVLVEAGRGDDAETTEFLALAAGTPEIAAVVGWADPLDPRLAEKLAAHRAGPGGAKLAGVRSQIQAESDPDFLARPDVIDGLAVIADAGLAFDLVIRAEQLPGAVVAARSLPHARLVLDHLGKPRIRTGAFSAWRTAVEYLAACPTVVAKLSGLVTEADWTGWQLDDLRPYAHVALEFFGPDRLLWGSDWPVVEVAGGYERWLAAARDLVPADLHPAVFAANAARTYGLD</sequence>
<dbReference type="Gene3D" id="3.20.20.140">
    <property type="entry name" value="Metal-dependent hydrolases"/>
    <property type="match status" value="1"/>
</dbReference>
<evidence type="ECO:0000256" key="1">
    <source>
        <dbReference type="ARBA" id="ARBA00038310"/>
    </source>
</evidence>
<name>A0ABV8LTW0_9ACTN</name>
<dbReference type="Pfam" id="PF04909">
    <property type="entry name" value="Amidohydro_2"/>
    <property type="match status" value="1"/>
</dbReference>
<comment type="similarity">
    <text evidence="1">Belongs to the metallo-dependent hydrolases superfamily.</text>
</comment>
<dbReference type="PANTHER" id="PTHR43569:SF2">
    <property type="entry name" value="AMIDOHYDROLASE-RELATED DOMAIN-CONTAINING PROTEIN"/>
    <property type="match status" value="1"/>
</dbReference>
<proteinExistence type="inferred from homology"/>
<accession>A0ABV8LTW0</accession>
<comment type="caution">
    <text evidence="3">The sequence shown here is derived from an EMBL/GenBank/DDBJ whole genome shotgun (WGS) entry which is preliminary data.</text>
</comment>
<dbReference type="RefSeq" id="WP_253761359.1">
    <property type="nucleotide sequence ID" value="NZ_JAMZDZ010000001.1"/>
</dbReference>
<feature type="domain" description="Amidohydrolase-related" evidence="2">
    <location>
        <begin position="6"/>
        <end position="277"/>
    </location>
</feature>
<evidence type="ECO:0000313" key="4">
    <source>
        <dbReference type="Proteomes" id="UP001595816"/>
    </source>
</evidence>
<dbReference type="SUPFAM" id="SSF51556">
    <property type="entry name" value="Metallo-dependent hydrolases"/>
    <property type="match status" value="1"/>
</dbReference>
<dbReference type="InterPro" id="IPR032466">
    <property type="entry name" value="Metal_Hydrolase"/>
</dbReference>
<dbReference type="InterPro" id="IPR052350">
    <property type="entry name" value="Metallo-dep_Lactonases"/>
</dbReference>
<reference evidence="4" key="1">
    <citation type="journal article" date="2019" name="Int. J. Syst. Evol. Microbiol.">
        <title>The Global Catalogue of Microorganisms (GCM) 10K type strain sequencing project: providing services to taxonomists for standard genome sequencing and annotation.</title>
        <authorList>
            <consortium name="The Broad Institute Genomics Platform"/>
            <consortium name="The Broad Institute Genome Sequencing Center for Infectious Disease"/>
            <person name="Wu L."/>
            <person name="Ma J."/>
        </authorList>
    </citation>
    <scope>NUCLEOTIDE SEQUENCE [LARGE SCALE GENOMIC DNA]</scope>
    <source>
        <strain evidence="4">CGMCC 4.7289</strain>
    </source>
</reference>
<evidence type="ECO:0000259" key="2">
    <source>
        <dbReference type="Pfam" id="PF04909"/>
    </source>
</evidence>
<keyword evidence="4" id="KW-1185">Reference proteome</keyword>
<dbReference type="Proteomes" id="UP001595816">
    <property type="component" value="Unassembled WGS sequence"/>
</dbReference>
<dbReference type="PANTHER" id="PTHR43569">
    <property type="entry name" value="AMIDOHYDROLASE"/>
    <property type="match status" value="1"/>
</dbReference>
<evidence type="ECO:0000313" key="3">
    <source>
        <dbReference type="EMBL" id="MFC4134492.1"/>
    </source>
</evidence>
<protein>
    <submittedName>
        <fullName evidence="3">Amidohydrolase family protein</fullName>
    </submittedName>
</protein>
<dbReference type="EMBL" id="JBHSAY010000015">
    <property type="protein sequence ID" value="MFC4134492.1"/>
    <property type="molecule type" value="Genomic_DNA"/>
</dbReference>
<dbReference type="InterPro" id="IPR006680">
    <property type="entry name" value="Amidohydro-rel"/>
</dbReference>